<evidence type="ECO:0000256" key="3">
    <source>
        <dbReference type="ARBA" id="ARBA00022475"/>
    </source>
</evidence>
<comment type="similarity">
    <text evidence="2">Belongs to the BMP lipoprotein family.</text>
</comment>
<keyword evidence="8" id="KW-0808">Transferase</keyword>
<evidence type="ECO:0000256" key="2">
    <source>
        <dbReference type="ARBA" id="ARBA00008610"/>
    </source>
</evidence>
<evidence type="ECO:0000313" key="8">
    <source>
        <dbReference type="EMBL" id="MBB5136659.1"/>
    </source>
</evidence>
<keyword evidence="4" id="KW-0732">Signal</keyword>
<dbReference type="GO" id="GO:0005886">
    <property type="term" value="C:plasma membrane"/>
    <property type="evidence" value="ECO:0007669"/>
    <property type="project" value="UniProtKB-SubCell"/>
</dbReference>
<dbReference type="InterPro" id="IPR050957">
    <property type="entry name" value="BMP_lipoprotein"/>
</dbReference>
<proteinExistence type="inferred from homology"/>
<dbReference type="InterPro" id="IPR011009">
    <property type="entry name" value="Kinase-like_dom_sf"/>
</dbReference>
<keyword evidence="6 8" id="KW-0449">Lipoprotein</keyword>
<evidence type="ECO:0000256" key="4">
    <source>
        <dbReference type="ARBA" id="ARBA00022729"/>
    </source>
</evidence>
<dbReference type="GO" id="GO:0004672">
    <property type="term" value="F:protein kinase activity"/>
    <property type="evidence" value="ECO:0007669"/>
    <property type="project" value="InterPro"/>
</dbReference>
<dbReference type="Gene3D" id="1.10.510.10">
    <property type="entry name" value="Transferase(Phosphotransferase) domain 1"/>
    <property type="match status" value="1"/>
</dbReference>
<dbReference type="PANTHER" id="PTHR34296:SF2">
    <property type="entry name" value="ABC TRANSPORTER GUANOSINE-BINDING PROTEIN NUPN"/>
    <property type="match status" value="1"/>
</dbReference>
<organism evidence="8 9">
    <name type="scientific">Thermocatellispora tengchongensis</name>
    <dbReference type="NCBI Taxonomy" id="1073253"/>
    <lineage>
        <taxon>Bacteria</taxon>
        <taxon>Bacillati</taxon>
        <taxon>Actinomycetota</taxon>
        <taxon>Actinomycetes</taxon>
        <taxon>Streptosporangiales</taxon>
        <taxon>Streptosporangiaceae</taxon>
        <taxon>Thermocatellispora</taxon>
    </lineage>
</organism>
<dbReference type="Proteomes" id="UP000578449">
    <property type="component" value="Unassembled WGS sequence"/>
</dbReference>
<evidence type="ECO:0000256" key="1">
    <source>
        <dbReference type="ARBA" id="ARBA00004193"/>
    </source>
</evidence>
<dbReference type="PROSITE" id="PS00108">
    <property type="entry name" value="PROTEIN_KINASE_ST"/>
    <property type="match status" value="1"/>
</dbReference>
<dbReference type="AlphaFoldDB" id="A0A840PCE6"/>
<evidence type="ECO:0000256" key="6">
    <source>
        <dbReference type="ARBA" id="ARBA00023288"/>
    </source>
</evidence>
<dbReference type="CDD" id="cd14014">
    <property type="entry name" value="STKc_PknB_like"/>
    <property type="match status" value="1"/>
</dbReference>
<protein>
    <submittedName>
        <fullName evidence="8">Basic membrane lipoprotein Med (Substrate-binding protein (PBP1-ABC) superfamily)/predicted Ser/Thr protein kinase</fullName>
    </submittedName>
</protein>
<keyword evidence="8" id="KW-0418">Kinase</keyword>
<dbReference type="RefSeq" id="WP_185053550.1">
    <property type="nucleotide sequence ID" value="NZ_BAABIX010000008.1"/>
</dbReference>
<comment type="subcellular location">
    <subcellularLocation>
        <location evidence="1">Cell membrane</location>
        <topology evidence="1">Lipid-anchor</topology>
    </subcellularLocation>
</comment>
<dbReference type="InterPro" id="IPR000719">
    <property type="entry name" value="Prot_kinase_dom"/>
</dbReference>
<dbReference type="EMBL" id="JACHGN010000015">
    <property type="protein sequence ID" value="MBB5136659.1"/>
    <property type="molecule type" value="Genomic_DNA"/>
</dbReference>
<dbReference type="PANTHER" id="PTHR34296">
    <property type="entry name" value="TRANSCRIPTIONAL ACTIVATOR PROTEIN MED"/>
    <property type="match status" value="1"/>
</dbReference>
<keyword evidence="5" id="KW-0472">Membrane</keyword>
<dbReference type="Gene3D" id="3.30.200.20">
    <property type="entry name" value="Phosphorylase Kinase, domain 1"/>
    <property type="match status" value="1"/>
</dbReference>
<dbReference type="Gene3D" id="3.40.50.2300">
    <property type="match status" value="2"/>
</dbReference>
<keyword evidence="3" id="KW-1003">Cell membrane</keyword>
<sequence>MPEPHPLRPGEPERLGEYRVLGRLGEGGQGKVYLAEAPGGGQVAIKVLHAASSADETAHRRFVREVEAARRVAAFSTARVLAVSMVGDRPYIVSEYVEGVSLEARVRERGVLGEDELVRLALGTAGALAAIHRAGIVHRDFKPSNVLLGPDGPRVIDFGIARALDSFTVTSSGVVGTPAYMSPEQIANEPAGAAADVFSWAMTMVFAATGRPPFAGTGVPAVLHAILTSAPDLTGAPESLRPLLERCLAKDPAERPSAADIMLHLVGHESATPGTTLTIRPQRGKRPVVVAALAAASAVAIGAAVWLWPTGGGRPAAETEQPPAAAVRLGKVGFAMDVGGRNDGWFNASALPGIARAQDEFGASVSEVEAVEGEEEKAKAERLRTLARSGHDPVIAVGYSYSPAVETVAAEFPKVRFAIVESWEDLGPNVTNLVFAEQELGYLAGAAAALASRKKSVGFIGAVKGEPIIDRAAAGFAAGARAAVPGIRVATEYVSAAPDYSGYDDQGKARRIAARLFQAGGDVVFQDAGSSNPGITRAAGAAGALVVGADGDESQGAGEDLRGVFITSVVKRVDVIVFDYLRSAARGAVPAGARVYGVKDGAFDFAPGTALAAIRPRLEEIKRRIAAGEVTVPGT</sequence>
<keyword evidence="9" id="KW-1185">Reference proteome</keyword>
<comment type="caution">
    <text evidence="8">The sequence shown here is derived from an EMBL/GenBank/DDBJ whole genome shotgun (WGS) entry which is preliminary data.</text>
</comment>
<dbReference type="Pfam" id="PF02608">
    <property type="entry name" value="Bmp"/>
    <property type="match status" value="1"/>
</dbReference>
<dbReference type="PROSITE" id="PS50011">
    <property type="entry name" value="PROTEIN_KINASE_DOM"/>
    <property type="match status" value="1"/>
</dbReference>
<dbReference type="InterPro" id="IPR028082">
    <property type="entry name" value="Peripla_BP_I"/>
</dbReference>
<dbReference type="SUPFAM" id="SSF53822">
    <property type="entry name" value="Periplasmic binding protein-like I"/>
    <property type="match status" value="1"/>
</dbReference>
<dbReference type="InterPro" id="IPR008271">
    <property type="entry name" value="Ser/Thr_kinase_AS"/>
</dbReference>
<feature type="domain" description="Protein kinase" evidence="7">
    <location>
        <begin position="18"/>
        <end position="271"/>
    </location>
</feature>
<gene>
    <name evidence="8" type="ORF">HNP84_006410</name>
</gene>
<evidence type="ECO:0000259" key="7">
    <source>
        <dbReference type="PROSITE" id="PS50011"/>
    </source>
</evidence>
<evidence type="ECO:0000256" key="5">
    <source>
        <dbReference type="ARBA" id="ARBA00023136"/>
    </source>
</evidence>
<dbReference type="CDD" id="cd06354">
    <property type="entry name" value="PBP1_PrnA-like"/>
    <property type="match status" value="1"/>
</dbReference>
<name>A0A840PCE6_9ACTN</name>
<dbReference type="GO" id="GO:0005524">
    <property type="term" value="F:ATP binding"/>
    <property type="evidence" value="ECO:0007669"/>
    <property type="project" value="InterPro"/>
</dbReference>
<reference evidence="8 9" key="1">
    <citation type="submission" date="2020-08" db="EMBL/GenBank/DDBJ databases">
        <title>Genomic Encyclopedia of Type Strains, Phase IV (KMG-IV): sequencing the most valuable type-strain genomes for metagenomic binning, comparative biology and taxonomic classification.</title>
        <authorList>
            <person name="Goeker M."/>
        </authorList>
    </citation>
    <scope>NUCLEOTIDE SEQUENCE [LARGE SCALE GENOMIC DNA]</scope>
    <source>
        <strain evidence="8 9">DSM 45615</strain>
    </source>
</reference>
<dbReference type="SUPFAM" id="SSF56112">
    <property type="entry name" value="Protein kinase-like (PK-like)"/>
    <property type="match status" value="1"/>
</dbReference>
<accession>A0A840PCE6</accession>
<dbReference type="Pfam" id="PF00069">
    <property type="entry name" value="Pkinase"/>
    <property type="match status" value="1"/>
</dbReference>
<evidence type="ECO:0000313" key="9">
    <source>
        <dbReference type="Proteomes" id="UP000578449"/>
    </source>
</evidence>
<dbReference type="InterPro" id="IPR003760">
    <property type="entry name" value="PnrA-like"/>
</dbReference>